<dbReference type="PANTHER" id="PTHR21261">
    <property type="entry name" value="BEAT PROTEIN"/>
    <property type="match status" value="1"/>
</dbReference>
<dbReference type="Proteomes" id="UP000318571">
    <property type="component" value="Chromosome 11"/>
</dbReference>
<evidence type="ECO:0000313" key="2">
    <source>
        <dbReference type="Proteomes" id="UP000318571"/>
    </source>
</evidence>
<dbReference type="OMA" id="WTWPRNS"/>
<organism evidence="1 2">
    <name type="scientific">Tigriopus californicus</name>
    <name type="common">Marine copepod</name>
    <dbReference type="NCBI Taxonomy" id="6832"/>
    <lineage>
        <taxon>Eukaryota</taxon>
        <taxon>Metazoa</taxon>
        <taxon>Ecdysozoa</taxon>
        <taxon>Arthropoda</taxon>
        <taxon>Crustacea</taxon>
        <taxon>Multicrustacea</taxon>
        <taxon>Hexanauplia</taxon>
        <taxon>Copepoda</taxon>
        <taxon>Harpacticoida</taxon>
        <taxon>Harpacticidae</taxon>
        <taxon>Tigriopus</taxon>
    </lineage>
</organism>
<gene>
    <name evidence="1" type="ORF">TCAL_16667</name>
</gene>
<evidence type="ECO:0000313" key="1">
    <source>
        <dbReference type="EMBL" id="TRY78424.1"/>
    </source>
</evidence>
<proteinExistence type="predicted"/>
<accession>A0A553PL63</accession>
<dbReference type="PANTHER" id="PTHR21261:SF15">
    <property type="entry name" value="BEATEN PATH IIIA, ISOFORM D-RELATED"/>
    <property type="match status" value="1"/>
</dbReference>
<keyword evidence="2" id="KW-1185">Reference proteome</keyword>
<dbReference type="AlphaFoldDB" id="A0A553PL63"/>
<sequence>MFGKHISSTAIEVPPDSGPEIHSLGKAYTVDTVIDVLCTSGKSYPAPRLDFFINDKPVGEHFITRYPNQTFINGLQTASIGLQYPVKAKNIISDDMSQLSIKCRAKIWDAYWQSVVQKTTFKRLGRMLESRSNGVPTKGTNN</sequence>
<protein>
    <submittedName>
        <fullName evidence="1">Uncharacterized protein</fullName>
    </submittedName>
</protein>
<dbReference type="EMBL" id="VCGU01000003">
    <property type="protein sequence ID" value="TRY78424.1"/>
    <property type="molecule type" value="Genomic_DNA"/>
</dbReference>
<name>A0A553PL63_TIGCA</name>
<reference evidence="1 2" key="1">
    <citation type="journal article" date="2018" name="Nat. Ecol. Evol.">
        <title>Genomic signatures of mitonuclear coevolution across populations of Tigriopus californicus.</title>
        <authorList>
            <person name="Barreto F.S."/>
            <person name="Watson E.T."/>
            <person name="Lima T.G."/>
            <person name="Willett C.S."/>
            <person name="Edmands S."/>
            <person name="Li W."/>
            <person name="Burton R.S."/>
        </authorList>
    </citation>
    <scope>NUCLEOTIDE SEQUENCE [LARGE SCALE GENOMIC DNA]</scope>
    <source>
        <strain evidence="1 2">San Diego</strain>
    </source>
</reference>
<comment type="caution">
    <text evidence="1">The sequence shown here is derived from an EMBL/GenBank/DDBJ whole genome shotgun (WGS) entry which is preliminary data.</text>
</comment>